<dbReference type="EMBL" id="CH477382">
    <property type="protein sequence ID" value="EAT42193.1"/>
    <property type="molecule type" value="Genomic_DNA"/>
</dbReference>
<keyword evidence="1" id="KW-1133">Transmembrane helix</keyword>
<dbReference type="PaxDb" id="7159-AAEL006255-PA"/>
<dbReference type="PhylomeDB" id="Q176U3"/>
<dbReference type="Proteomes" id="UP000682892">
    <property type="component" value="Chromosome 3"/>
</dbReference>
<gene>
    <name evidence="2" type="ORF">AaeL_AAEL006255</name>
</gene>
<keyword evidence="1" id="KW-0812">Transmembrane</keyword>
<reference evidence="2" key="1">
    <citation type="submission" date="2005-10" db="EMBL/GenBank/DDBJ databases">
        <authorList>
            <person name="Loftus B.J."/>
            <person name="Nene V.M."/>
            <person name="Hannick L.I."/>
            <person name="Bidwell S."/>
            <person name="Haas B."/>
            <person name="Amedeo P."/>
            <person name="Orvis J."/>
            <person name="Wortman J.R."/>
            <person name="White O.R."/>
            <person name="Salzberg S."/>
            <person name="Shumway M."/>
            <person name="Koo H."/>
            <person name="Zhao Y."/>
            <person name="Holmes M."/>
            <person name="Miller J."/>
            <person name="Schatz M."/>
            <person name="Pop M."/>
            <person name="Pai G."/>
            <person name="Utterback T."/>
            <person name="Rogers Y.-H."/>
            <person name="Kravitz S."/>
            <person name="Fraser C.M."/>
        </authorList>
    </citation>
    <scope>NUCLEOTIDE SEQUENCE</scope>
    <source>
        <strain evidence="2">Liverpool</strain>
    </source>
</reference>
<feature type="transmembrane region" description="Helical" evidence="1">
    <location>
        <begin position="12"/>
        <end position="29"/>
    </location>
</feature>
<reference evidence="2" key="2">
    <citation type="journal article" date="2007" name="Science">
        <title>Genome sequence of Aedes aegypti, a major arbovirus vector.</title>
        <authorList>
            <person name="Nene V."/>
            <person name="Wortman J.R."/>
            <person name="Lawson D."/>
            <person name="Haas B."/>
            <person name="Kodira C."/>
            <person name="Tu Z.J."/>
            <person name="Loftus B."/>
            <person name="Xi Z."/>
            <person name="Megy K."/>
            <person name="Grabherr M."/>
            <person name="Ren Q."/>
            <person name="Zdobnov E.M."/>
            <person name="Lobo N.F."/>
            <person name="Campbell K.S."/>
            <person name="Brown S.E."/>
            <person name="Bonaldo M.F."/>
            <person name="Zhu J."/>
            <person name="Sinkins S.P."/>
            <person name="Hogenkamp D.G."/>
            <person name="Amedeo P."/>
            <person name="Arensburger P."/>
            <person name="Atkinson P.W."/>
            <person name="Bidwell S."/>
            <person name="Biedler J."/>
            <person name="Birney E."/>
            <person name="Bruggner R.V."/>
            <person name="Costas J."/>
            <person name="Coy M.R."/>
            <person name="Crabtree J."/>
            <person name="Crawford M."/>
            <person name="Debruyn B."/>
            <person name="Decaprio D."/>
            <person name="Eiglmeier K."/>
            <person name="Eisenstadt E."/>
            <person name="El-Dorry H."/>
            <person name="Gelbart W.M."/>
            <person name="Gomes S.L."/>
            <person name="Hammond M."/>
            <person name="Hannick L.I."/>
            <person name="Hogan J.R."/>
            <person name="Holmes M.H."/>
            <person name="Jaffe D."/>
            <person name="Johnston J.S."/>
            <person name="Kennedy R.C."/>
            <person name="Koo H."/>
            <person name="Kravitz S."/>
            <person name="Kriventseva E.V."/>
            <person name="Kulp D."/>
            <person name="Labutti K."/>
            <person name="Lee E."/>
            <person name="Li S."/>
            <person name="Lovin D.D."/>
            <person name="Mao C."/>
            <person name="Mauceli E."/>
            <person name="Menck C.F."/>
            <person name="Miller J.R."/>
            <person name="Montgomery P."/>
            <person name="Mori A."/>
            <person name="Nascimento A.L."/>
            <person name="Naveira H.F."/>
            <person name="Nusbaum C."/>
            <person name="O'leary S."/>
            <person name="Orvis J."/>
            <person name="Pertea M."/>
            <person name="Quesneville H."/>
            <person name="Reidenbach K.R."/>
            <person name="Rogers Y.H."/>
            <person name="Roth C.W."/>
            <person name="Schneider J.R."/>
            <person name="Schatz M."/>
            <person name="Shumway M."/>
            <person name="Stanke M."/>
            <person name="Stinson E.O."/>
            <person name="Tubio J.M."/>
            <person name="Vanzee J.P."/>
            <person name="Verjovski-Almeida S."/>
            <person name="Werner D."/>
            <person name="White O."/>
            <person name="Wyder S."/>
            <person name="Zeng Q."/>
            <person name="Zhao Q."/>
            <person name="Zhao Y."/>
            <person name="Hill C.A."/>
            <person name="Raikhel A.S."/>
            <person name="Soares M.B."/>
            <person name="Knudson D.L."/>
            <person name="Lee N.H."/>
            <person name="Galagan J."/>
            <person name="Salzberg S.L."/>
            <person name="Paulsen I.T."/>
            <person name="Dimopoulos G."/>
            <person name="Collins F.H."/>
            <person name="Birren B."/>
            <person name="Fraser-Liggett C.M."/>
            <person name="Severson D.W."/>
        </authorList>
    </citation>
    <scope>NUCLEOTIDE SEQUENCE [LARGE SCALE GENOMIC DNA]</scope>
    <source>
        <strain evidence="2">Liverpool</strain>
    </source>
</reference>
<evidence type="ECO:0000313" key="3">
    <source>
        <dbReference type="Proteomes" id="UP000682892"/>
    </source>
</evidence>
<sequence>MSRFRTFMNNNMVIIVMIPALIGIHWGWYQLHQNEALVPANERKDMPLFKMISKGWNKISGSEPKKEDPPK</sequence>
<protein>
    <submittedName>
        <fullName evidence="2">AAEL006255-PA</fullName>
    </submittedName>
</protein>
<evidence type="ECO:0000256" key="1">
    <source>
        <dbReference type="SAM" id="Phobius"/>
    </source>
</evidence>
<reference evidence="2" key="3">
    <citation type="submission" date="2012-09" db="EMBL/GenBank/DDBJ databases">
        <authorList>
            <consortium name="VectorBase"/>
        </authorList>
    </citation>
    <scope>NUCLEOTIDE SEQUENCE</scope>
    <source>
        <strain evidence="2">Liverpool</strain>
    </source>
</reference>
<proteinExistence type="predicted"/>
<evidence type="ECO:0000313" key="2">
    <source>
        <dbReference type="EMBL" id="EAT42193.1"/>
    </source>
</evidence>
<name>Q176U3_AEDAE</name>
<dbReference type="HOGENOM" id="CLU_199272_0_0_1"/>
<organism evidence="2 3">
    <name type="scientific">Aedes aegypti</name>
    <name type="common">Yellowfever mosquito</name>
    <name type="synonym">Culex aegypti</name>
    <dbReference type="NCBI Taxonomy" id="7159"/>
    <lineage>
        <taxon>Eukaryota</taxon>
        <taxon>Metazoa</taxon>
        <taxon>Ecdysozoa</taxon>
        <taxon>Arthropoda</taxon>
        <taxon>Hexapoda</taxon>
        <taxon>Insecta</taxon>
        <taxon>Pterygota</taxon>
        <taxon>Neoptera</taxon>
        <taxon>Endopterygota</taxon>
        <taxon>Diptera</taxon>
        <taxon>Nematocera</taxon>
        <taxon>Culicoidea</taxon>
        <taxon>Culicidae</taxon>
        <taxon>Culicinae</taxon>
        <taxon>Aedini</taxon>
        <taxon>Aedes</taxon>
        <taxon>Stegomyia</taxon>
    </lineage>
</organism>
<dbReference type="AlphaFoldDB" id="Q176U3"/>
<keyword evidence="1" id="KW-0472">Membrane</keyword>
<dbReference type="eggNOG" id="ENOG502TCHR">
    <property type="taxonomic scope" value="Eukaryota"/>
</dbReference>
<accession>Q176U3</accession>
<dbReference type="OMA" id="VTIVMIP"/>